<evidence type="ECO:0000259" key="7">
    <source>
        <dbReference type="Pfam" id="PF11329"/>
    </source>
</evidence>
<feature type="transmembrane region" description="Helical" evidence="4">
    <location>
        <begin position="898"/>
        <end position="918"/>
    </location>
</feature>
<dbReference type="STRING" id="2325.TKV_c18580"/>
<feature type="coiled-coil region" evidence="3">
    <location>
        <begin position="1268"/>
        <end position="1320"/>
    </location>
</feature>
<dbReference type="Gene3D" id="1.50.10.140">
    <property type="match status" value="2"/>
</dbReference>
<feature type="domain" description="Glycoamylase-like" evidence="6">
    <location>
        <begin position="1349"/>
        <end position="1561"/>
    </location>
</feature>
<dbReference type="Pfam" id="PF11329">
    <property type="entry name" value="DUF3131"/>
    <property type="match status" value="1"/>
</dbReference>
<dbReference type="Pfam" id="PF10091">
    <property type="entry name" value="Glycoamylase"/>
    <property type="match status" value="1"/>
</dbReference>
<feature type="transmembrane region" description="Helical" evidence="4">
    <location>
        <begin position="981"/>
        <end position="1001"/>
    </location>
</feature>
<feature type="transmembrane region" description="Helical" evidence="4">
    <location>
        <begin position="453"/>
        <end position="479"/>
    </location>
</feature>
<organism evidence="9 10">
    <name type="scientific">Thermoanaerobacter kivui</name>
    <name type="common">Acetogenium kivui</name>
    <dbReference type="NCBI Taxonomy" id="2325"/>
    <lineage>
        <taxon>Bacteria</taxon>
        <taxon>Bacillati</taxon>
        <taxon>Bacillota</taxon>
        <taxon>Clostridia</taxon>
        <taxon>Thermoanaerobacterales</taxon>
        <taxon>Thermoanaerobacteraceae</taxon>
        <taxon>Thermoanaerobacter</taxon>
    </lineage>
</organism>
<accession>A0A097AT74</accession>
<dbReference type="InterPro" id="IPR037820">
    <property type="entry name" value="GH94N_NdvB"/>
</dbReference>
<dbReference type="Gene3D" id="2.70.98.40">
    <property type="entry name" value="Glycoside hydrolase, family 65, N-terminal domain"/>
    <property type="match status" value="2"/>
</dbReference>
<feature type="transmembrane region" description="Helical" evidence="4">
    <location>
        <begin position="832"/>
        <end position="849"/>
    </location>
</feature>
<dbReference type="CDD" id="cd11753">
    <property type="entry name" value="GH94N_ChvB_NdvB_2_like"/>
    <property type="match status" value="1"/>
</dbReference>
<evidence type="ECO:0000313" key="10">
    <source>
        <dbReference type="Proteomes" id="UP000029669"/>
    </source>
</evidence>
<reference evidence="10" key="1">
    <citation type="journal article" date="2015" name="Genome Announc.">
        <title>Whole-Genome Sequences of 80 Environmental and Clinical Isolates of Burkholderia pseudomallei.</title>
        <authorList>
            <person name="Johnson S.L."/>
            <person name="Baker A.L."/>
            <person name="Chain P.S."/>
            <person name="Currie B.J."/>
            <person name="Daligault H.E."/>
            <person name="Davenport K.W."/>
            <person name="Davis C.B."/>
            <person name="Inglis T.J."/>
            <person name="Kaestli M."/>
            <person name="Koren S."/>
            <person name="Mayo M."/>
            <person name="Merritt A.J."/>
            <person name="Price E.P."/>
            <person name="Sarovich D.S."/>
            <person name="Warner J."/>
            <person name="Rosovitz M.J."/>
        </authorList>
    </citation>
    <scope>NUCLEOTIDE SEQUENCE [LARGE SCALE GENOMIC DNA]</scope>
    <source>
        <strain evidence="10">DSM 2030</strain>
    </source>
</reference>
<dbReference type="OrthoDB" id="9769991at2"/>
<evidence type="ECO:0000256" key="2">
    <source>
        <dbReference type="ARBA" id="ARBA00022679"/>
    </source>
</evidence>
<dbReference type="InterPro" id="IPR052047">
    <property type="entry name" value="GH94_Enzymes"/>
</dbReference>
<evidence type="ECO:0000256" key="3">
    <source>
        <dbReference type="SAM" id="Coils"/>
    </source>
</evidence>
<dbReference type="InterPro" id="IPR019282">
    <property type="entry name" value="Glycoamylase-like_cons_dom"/>
</dbReference>
<dbReference type="Gene3D" id="2.60.420.10">
    <property type="entry name" value="Maltose phosphorylase, domain 3"/>
    <property type="match status" value="1"/>
</dbReference>
<dbReference type="SUPFAM" id="SSF48208">
    <property type="entry name" value="Six-hairpin glycosidases"/>
    <property type="match status" value="1"/>
</dbReference>
<dbReference type="SMART" id="SM01068">
    <property type="entry name" value="CBM_X"/>
    <property type="match status" value="2"/>
</dbReference>
<keyword evidence="4" id="KW-0812">Transmembrane</keyword>
<feature type="transmembrane region" description="Helical" evidence="4">
    <location>
        <begin position="425"/>
        <end position="447"/>
    </location>
</feature>
<proteinExistence type="predicted"/>
<keyword evidence="1" id="KW-0328">Glycosyltransferase</keyword>
<dbReference type="GO" id="GO:0005975">
    <property type="term" value="P:carbohydrate metabolic process"/>
    <property type="evidence" value="ECO:0007669"/>
    <property type="project" value="InterPro"/>
</dbReference>
<dbReference type="PANTHER" id="PTHR37469:SF2">
    <property type="entry name" value="CELLOBIONIC ACID PHOSPHORYLASE"/>
    <property type="match status" value="1"/>
</dbReference>
<feature type="transmembrane region" description="Helical" evidence="4">
    <location>
        <begin position="959"/>
        <end position="976"/>
    </location>
</feature>
<dbReference type="Pfam" id="PF06165">
    <property type="entry name" value="GH94_b-supersand"/>
    <property type="match status" value="2"/>
</dbReference>
<keyword evidence="10" id="KW-1185">Reference proteome</keyword>
<dbReference type="Proteomes" id="UP000029669">
    <property type="component" value="Chromosome"/>
</dbReference>
<dbReference type="GO" id="GO:0030246">
    <property type="term" value="F:carbohydrate binding"/>
    <property type="evidence" value="ECO:0007669"/>
    <property type="project" value="InterPro"/>
</dbReference>
<dbReference type="Gene3D" id="1.50.10.10">
    <property type="match status" value="1"/>
</dbReference>
<dbReference type="InterPro" id="IPR008928">
    <property type="entry name" value="6-hairpin_glycosidase_sf"/>
</dbReference>
<dbReference type="InterPro" id="IPR021478">
    <property type="entry name" value="DUF3131"/>
</dbReference>
<keyword evidence="4" id="KW-1133">Transmembrane helix</keyword>
<gene>
    <name evidence="9" type="ORF">TKV_c18580</name>
</gene>
<dbReference type="HOGENOM" id="CLU_000646_0_0_9"/>
<feature type="domain" description="Glycosyl hydrolase 94 supersandwich" evidence="5">
    <location>
        <begin position="2104"/>
        <end position="2372"/>
    </location>
</feature>
<dbReference type="eggNOG" id="COG3459">
    <property type="taxonomic scope" value="Bacteria"/>
</dbReference>
<sequence>MFYGVLVLTLLLLLAFLVHISKNYRLNREDMVRDFNDVILNSEEMEKHAAEIAQNHNIMKRTKLSYLLIPRMNRNYNYIKSVYRSLNSDLKENVYIFQEEEWLLDNFYIIEEQVKEIRKSLSKSYYSGLPGLKNGLLRGYPRIYAIAFELVLHSDGKIDEKTIINFIKAYQTKALLSSSELWALSLMIRIALIEKIKRICEKIVDARRQREKADSILNLLLEKEMKYEEIKKLIRENINVADRFPLQFIEHLVNRLRKEGDSSTNVIQYIDKILMEYDTNIADVTERSHQMQAKRQISIGNAIVSLKTVSSLDWAQIFESLSPVEQILRQDPDGTYPMMDFESRDYYRHEIEKIAKTYNTSETYVAKKAIECAKEVTEEEGKLGYINHVGFYLIGKGRSILENKINNKTKSVRNIAKVLKRYPDVFYIALILVSILLGEIFAIKYLWSLNRNLWLLIVSAAILLIPFSEIAVQLVNWILMHVFKPVVLPKIELKDGIPEDAATMVVIPSLLTDEKRTKELIESLEVYYHANKEKNLYFALLGDFKDAPFEELSEDEKIVNCALTEVKKLNKKYTKDGEEIFYYFHRKRQYNEMQKSWMGWERKRGALVEFNELLRGSNDTSFYVVSGDVAKLKIKYVITLDADTNLPIDAAKKLVGTMLHPLNKAVIDKDCGIVVEGYGLLQPRISIDIESANATLFSRIFGGQGGIDPYTTAVSDVYQDLFGEGIYTGKGIYDVDVFRELLKDTIPDNSILSHDLLEGSFVRTGLVTDIELIDGYPAKYNSYIMRLHRWVRGDWQLLPYLNYKIKNRRGEVIKNPLSVVTKWKIFDNLRRSLVTVALMLMIFLGFSILPGSGFLWLLLAALTVFFPLIPVLVDRIFKGQFRRYWEKRHKAVIQGVKAAFYQSLLNFIFLPYQAYIMADAIVRTIVRLYITRKNLLEWVTAADMEKRLKNDFASFFKRMWVSLLEGLAVVVLAMYFKPQSLIWAILLFFLWAVSCYIAFYISKPIDKKVKAVLQEDMEKLRLIARKTWRFFEDFVVESQNYLPPDNFQEDPPNGIAERTSPTNIGLYLVSVVGARDLGYITTTEMLERIEKTLATIEKMDKWNGHLYNWYNTRTLEPLKPYYVSTVDSGNLVGYLITVKEAMEDFLSKPLVDIELARGLKDTVKVLELDEILNENFEDTLSKNTLMPSNWKMLLDKIYEKIEGLKDREENAKRLNKIIEPFKKEMKDFLVWLEFEEDGKEHELFRKYKEIFEEYTSPKELQKIYNDYLLELEKTFDEDSEEKENLLKRQKDKILMAIENIEELSKKITNIKATIEKLVEDTKFRYLYDEKRQLFSIGYNVEEEKLTKSYYDLLASEARQASFIAIAKREVDKRHWFKLGRMLTVENRYKGLVSWSGTMFEYFMPLLIMRNYDNSLLDETYAFAVKVQKNYGKKFDMPWGISESGFYAFDINLNYQYKAFGIPSLGLKRGLSHDKVVAPYGSLLAIGVDAEGVLENIKFLKKEGMEGKYGFYEAIDYTPERVPFGRKNAIVKSFMAHHQGMTFIALNNFINDNIMQKRFHKDPMIKAAEILLQEKMPMYLDITREEREEARKIEKIRKEEGDFVRVLGESKSGLPEVHVLSSGKHFVMLTERGTGYSKNDRGIFLTRWRNDVAQDYGTFIFVQNINSNTVWSATYAPFYEKDKNYRVVFSADKAEYFKRVGNVDTHMEVIVSPEDNVEIRRVTLKNHSKHPRILEVTSFGEISLTDLPTDVAHPAFNKLFVKTEFLKEEDAILVCRRPREQNEDKIWAVHKVAVLNAEIIGDTQFETDRSKFIGRGRSLKKPIALEVDQPLSNTQGAVLDPIVSLRKRIKVMPGETAKVVYVSALTQSREEAVKIAGKYKDENAVERAFEMAWTRSRVELDYLNLKPRELGLLQKMLSHLLYISPQRKLRESLIIKNTKGQSGLWSYGISGDIPIVLVEIEKIEEVDMVKWFLKAYEYWKMKGVNVDLVILNKDKGGYIQPLNDRIKEIISASFSYDVFGKYGGMYLLQENNLKEEDIYLLNTAATLKFEGKNESIYEQIIFKEQKNVLSEKNWSKKGQNFEDPKVEDIPLEYYNGLGGFRNDGKEYVIRWEGKSTPAPWINVISNPYFGFQISETGAGYTWAENSREYKLTPWYNDPVLDPHGEVVYLRDDETGEVWTVTPLPKGKAKVHYVKHGFGYTSFESVCCGLRQQLTEFVPIEDSVKISILNIKNLSQEQRKITVTYYIRPVLGVTDQFTAPYIFTEYNKEIDALLIRNMYNDDFPGRIAFLAASERISFFTGDRVEFIGVTGSLSFPQALSYESLSNNGGIGLDPCGSIQFQVNIKPGEEKQLILLLGHGTSLEEVKRIVSKYTSVENSQTELEKAKEFWKDLLERIQIKTPDKSMDLLVNGWLPYQTIACRLWARSAFYQSGGAYGFRDQLQDAMNMVYLEPEFTKNQIVNACQHQFVEGDVQHWWHPIVNKGIRTKFSDDLLWLPYVTADYIEKTGDWSILDIEVNYLEDLPLKEEEEERYSTPHLSETKGTVYEHCLKAIDYSLKFGEHGLPLMGSGDWNDGMNKVGNKGKGESVWLGWFLYTILQKFSPICQTKKDEEHAKKYQEIANKLIKAIEENAWDGSWYRRAYFDDGTPLGSVDNLECKIDSISQSWSVISKAAKDIRAKEAMKAVVNYLVNEEEGIIKLLAPPFDNGDLNPGYIKGYVPGVRENGGQYTHAAAWVILAFAELGEGDKAWQLYNMINPINHTRTPIECMKYKVEPYVMAADVYAVEPHVGRGGWTWYTGAAGWMYRIAIENLLGLKKYGEKLIIDPCIPKNWDKYVIEYKYKDMKYLIDIRNPNGVNKGVKEVYIDGELVTDKTIDLTKKGNSHQVLVVMG</sequence>
<dbReference type="InterPro" id="IPR011013">
    <property type="entry name" value="Gal_mutarotase_sf_dom"/>
</dbReference>
<dbReference type="InterPro" id="IPR033432">
    <property type="entry name" value="GH94_catalytic"/>
</dbReference>
<dbReference type="PANTHER" id="PTHR37469">
    <property type="entry name" value="CELLOBIONIC ACID PHOSPHORYLASE-RELATED"/>
    <property type="match status" value="1"/>
</dbReference>
<dbReference type="InterPro" id="IPR010383">
    <property type="entry name" value="Glyco_hydrolase_94_b-supersand"/>
</dbReference>
<evidence type="ECO:0000256" key="4">
    <source>
        <dbReference type="SAM" id="Phobius"/>
    </source>
</evidence>
<keyword evidence="3" id="KW-0175">Coiled coil</keyword>
<evidence type="ECO:0000313" key="9">
    <source>
        <dbReference type="EMBL" id="AIS53008.1"/>
    </source>
</evidence>
<keyword evidence="4" id="KW-0472">Membrane</keyword>
<dbReference type="SUPFAM" id="SSF74650">
    <property type="entry name" value="Galactose mutarotase-like"/>
    <property type="match status" value="2"/>
</dbReference>
<protein>
    <submittedName>
        <fullName evidence="9">Cellobiose phosphorylase</fullName>
    </submittedName>
</protein>
<evidence type="ECO:0000259" key="5">
    <source>
        <dbReference type="Pfam" id="PF06165"/>
    </source>
</evidence>
<feature type="domain" description="Glycosyl hydrolase 94 supersandwich" evidence="5">
    <location>
        <begin position="1605"/>
        <end position="1880"/>
    </location>
</feature>
<feature type="transmembrane region" description="Helical" evidence="4">
    <location>
        <begin position="855"/>
        <end position="877"/>
    </location>
</feature>
<dbReference type="RefSeq" id="WP_049685656.1">
    <property type="nucleotide sequence ID" value="NZ_CP009170.1"/>
</dbReference>
<dbReference type="InterPro" id="IPR037824">
    <property type="entry name" value="GH94N_2_NdvB"/>
</dbReference>
<dbReference type="CDD" id="cd11756">
    <property type="entry name" value="GH94N_ChvB_NdvB_1_like"/>
    <property type="match status" value="1"/>
</dbReference>
<feature type="domain" description="Glycosyl hydrolase 94 catalytic" evidence="8">
    <location>
        <begin position="2386"/>
        <end position="2810"/>
    </location>
</feature>
<dbReference type="Pfam" id="PF17167">
    <property type="entry name" value="Glyco_hydro_94"/>
    <property type="match status" value="1"/>
</dbReference>
<keyword evidence="2" id="KW-0808">Transferase</keyword>
<evidence type="ECO:0000259" key="8">
    <source>
        <dbReference type="Pfam" id="PF17167"/>
    </source>
</evidence>
<dbReference type="GO" id="GO:0016757">
    <property type="term" value="F:glycosyltransferase activity"/>
    <property type="evidence" value="ECO:0007669"/>
    <property type="project" value="UniProtKB-KW"/>
</dbReference>
<dbReference type="InterPro" id="IPR012341">
    <property type="entry name" value="6hp_glycosidase-like_sf"/>
</dbReference>
<evidence type="ECO:0000259" key="6">
    <source>
        <dbReference type="Pfam" id="PF10091"/>
    </source>
</evidence>
<evidence type="ECO:0000256" key="1">
    <source>
        <dbReference type="ARBA" id="ARBA00022676"/>
    </source>
</evidence>
<feature type="domain" description="DUF3131" evidence="7">
    <location>
        <begin position="1023"/>
        <end position="1118"/>
    </location>
</feature>
<dbReference type="EMBL" id="CP009170">
    <property type="protein sequence ID" value="AIS53008.1"/>
    <property type="molecule type" value="Genomic_DNA"/>
</dbReference>
<dbReference type="InterPro" id="IPR037018">
    <property type="entry name" value="GH65_N"/>
</dbReference>
<dbReference type="KEGG" id="tki:TKV_c18580"/>
<name>A0A097AT74_THEKI</name>